<keyword evidence="1 10" id="KW-1003">Cell membrane</keyword>
<dbReference type="EMBL" id="JAOCAP010000012">
    <property type="protein sequence ID" value="MDH1320565.1"/>
    <property type="molecule type" value="Genomic_DNA"/>
</dbReference>
<evidence type="ECO:0000256" key="7">
    <source>
        <dbReference type="ARBA" id="ARBA00023170"/>
    </source>
</evidence>
<dbReference type="InterPro" id="IPR042101">
    <property type="entry name" value="SRP54_N_sf"/>
</dbReference>
<feature type="compositionally biased region" description="Low complexity" evidence="11">
    <location>
        <begin position="32"/>
        <end position="48"/>
    </location>
</feature>
<dbReference type="EC" id="3.6.5.4" evidence="10"/>
<evidence type="ECO:0000256" key="2">
    <source>
        <dbReference type="ARBA" id="ARBA00022490"/>
    </source>
</evidence>
<evidence type="ECO:0000256" key="3">
    <source>
        <dbReference type="ARBA" id="ARBA00022741"/>
    </source>
</evidence>
<feature type="binding site" evidence="10">
    <location>
        <begin position="289"/>
        <end position="296"/>
    </location>
    <ligand>
        <name>GTP</name>
        <dbReference type="ChEBI" id="CHEBI:37565"/>
    </ligand>
</feature>
<keyword evidence="2 10" id="KW-0963">Cytoplasm</keyword>
<dbReference type="CDD" id="cd17874">
    <property type="entry name" value="FtsY"/>
    <property type="match status" value="1"/>
</dbReference>
<dbReference type="RefSeq" id="WP_280030057.1">
    <property type="nucleotide sequence ID" value="NZ_JAOCAP010000012.1"/>
</dbReference>
<evidence type="ECO:0000256" key="6">
    <source>
        <dbReference type="ARBA" id="ARBA00023136"/>
    </source>
</evidence>
<comment type="function">
    <text evidence="9 10">Involved in targeting and insertion of nascent membrane proteins into the cytoplasmic membrane. Acts as a receptor for the complex formed by the signal recognition particle (SRP) and the ribosome-nascent chain (RNC). Interaction with SRP-RNC leads to the transfer of the RNC complex to the Sec translocase for insertion into the membrane, the hydrolysis of GTP by both Ffh and FtsY, and the dissociation of the SRP-FtsY complex into the individual components.</text>
</comment>
<dbReference type="GO" id="GO:0005047">
    <property type="term" value="F:signal recognition particle binding"/>
    <property type="evidence" value="ECO:0007669"/>
    <property type="project" value="TreeGrafter"/>
</dbReference>
<dbReference type="SMART" id="SM00962">
    <property type="entry name" value="SRP54"/>
    <property type="match status" value="1"/>
</dbReference>
<keyword evidence="3 10" id="KW-0547">Nucleotide-binding</keyword>
<dbReference type="GO" id="GO:0003924">
    <property type="term" value="F:GTPase activity"/>
    <property type="evidence" value="ECO:0007669"/>
    <property type="project" value="UniProtKB-UniRule"/>
</dbReference>
<protein>
    <recommendedName>
        <fullName evidence="10">Signal recognition particle receptor FtsY</fullName>
        <shortName evidence="10">SRP receptor</shortName>
        <ecNumber evidence="10">3.6.5.4</ecNumber>
    </recommendedName>
</protein>
<dbReference type="PROSITE" id="PS00300">
    <property type="entry name" value="SRP54"/>
    <property type="match status" value="1"/>
</dbReference>
<evidence type="ECO:0000256" key="11">
    <source>
        <dbReference type="SAM" id="MobiDB-lite"/>
    </source>
</evidence>
<evidence type="ECO:0000256" key="10">
    <source>
        <dbReference type="HAMAP-Rule" id="MF_00920"/>
    </source>
</evidence>
<dbReference type="InterPro" id="IPR003593">
    <property type="entry name" value="AAA+_ATPase"/>
</dbReference>
<evidence type="ECO:0000256" key="9">
    <source>
        <dbReference type="ARBA" id="ARBA00053570"/>
    </source>
</evidence>
<dbReference type="InterPro" id="IPR027417">
    <property type="entry name" value="P-loop_NTPase"/>
</dbReference>
<dbReference type="GO" id="GO:0005525">
    <property type="term" value="F:GTP binding"/>
    <property type="evidence" value="ECO:0007669"/>
    <property type="project" value="UniProtKB-UniRule"/>
</dbReference>
<dbReference type="PANTHER" id="PTHR43134:SF1">
    <property type="entry name" value="SIGNAL RECOGNITION PARTICLE RECEPTOR SUBUNIT ALPHA"/>
    <property type="match status" value="1"/>
</dbReference>
<dbReference type="SUPFAM" id="SSF47364">
    <property type="entry name" value="Domain of the SRP/SRP receptor G-proteins"/>
    <property type="match status" value="1"/>
</dbReference>
<feature type="binding site" evidence="10">
    <location>
        <begin position="435"/>
        <end position="438"/>
    </location>
    <ligand>
        <name>GTP</name>
        <dbReference type="ChEBI" id="CHEBI:37565"/>
    </ligand>
</feature>
<dbReference type="GO" id="GO:0005737">
    <property type="term" value="C:cytoplasm"/>
    <property type="evidence" value="ECO:0007669"/>
    <property type="project" value="UniProtKB-SubCell"/>
</dbReference>
<dbReference type="PANTHER" id="PTHR43134">
    <property type="entry name" value="SIGNAL RECOGNITION PARTICLE RECEPTOR SUBUNIT ALPHA"/>
    <property type="match status" value="1"/>
</dbReference>
<gene>
    <name evidence="10 13" type="primary">ftsY</name>
    <name evidence="13" type="ORF">N5C39_19515</name>
</gene>
<proteinExistence type="inferred from homology"/>
<dbReference type="GO" id="GO:0005886">
    <property type="term" value="C:plasma membrane"/>
    <property type="evidence" value="ECO:0007669"/>
    <property type="project" value="UniProtKB-SubCell"/>
</dbReference>
<feature type="region of interest" description="Disordered" evidence="11">
    <location>
        <begin position="1"/>
        <end position="61"/>
    </location>
</feature>
<evidence type="ECO:0000313" key="14">
    <source>
        <dbReference type="Proteomes" id="UP001158416"/>
    </source>
</evidence>
<name>A0AA42TPL4_9ENTR</name>
<evidence type="ECO:0000313" key="13">
    <source>
        <dbReference type="EMBL" id="MDH1320565.1"/>
    </source>
</evidence>
<dbReference type="InterPro" id="IPR004390">
    <property type="entry name" value="SR_rcpt_FtsY"/>
</dbReference>
<reference evidence="13" key="1">
    <citation type="submission" date="2022-09" db="EMBL/GenBank/DDBJ databases">
        <title>Intensive care unit water sources are persistently colonized with multi-drug resistant bacteria and are the site of extensive horizontal gene transfer of antibiotic resistance genes.</title>
        <authorList>
            <person name="Diorio-Toth L."/>
        </authorList>
    </citation>
    <scope>NUCLEOTIDE SEQUENCE</scope>
    <source>
        <strain evidence="13">GD03936</strain>
    </source>
</reference>
<sequence>MAKQKKRGFFSWLGFGEKEQETEQKTEEQQVVEEQSQPETPVETAAVVEAEEPAHSKEEIESFAEEVVEVTEQVQESEKPEPVIVETLTEAPQAAIEHEALPLPEEVKAEEVSAEEWQAEAETVEIVEAVEEEAALEPELTDEELEAQALAAEAAEEAVIVVPVEEQAEEEIVQEQEKPTKEGFFARLKRSLLKTKENLGSGFISLFRGKKIDDDLFEELEEQLLIADVGVETTRKIIANLTEGASRKQLRDAEALYGLLKDEMGEILAKVDEPLNIEGKTPFVILMVGVNGVGKTTTIGKLARQFEQQGKSVMLAAGDTFRAAAVEQLQAWGQRNNIPVIAQHTGADSASVIFDAIQAAKSRNVDVLIADTAGRLQNKSHLMEELKKIVRVMKKLDEDAPHEIMLTIDASTGQNAISQAKLFHEAVGLTGITLTKLDGTAKGGVIFSVADQFGIPIRYIGVGERIEDLRPFKADDFIEALFARED</sequence>
<dbReference type="SUPFAM" id="SSF52540">
    <property type="entry name" value="P-loop containing nucleoside triphosphate hydrolases"/>
    <property type="match status" value="1"/>
</dbReference>
<dbReference type="NCBIfam" id="TIGR00064">
    <property type="entry name" value="ftsY"/>
    <property type="match status" value="1"/>
</dbReference>
<dbReference type="Pfam" id="PF02881">
    <property type="entry name" value="SRP54_N"/>
    <property type="match status" value="1"/>
</dbReference>
<accession>A0AA42TPL4</accession>
<evidence type="ECO:0000256" key="1">
    <source>
        <dbReference type="ARBA" id="ARBA00022475"/>
    </source>
</evidence>
<dbReference type="InterPro" id="IPR013822">
    <property type="entry name" value="Signal_recog_particl_SRP54_hlx"/>
</dbReference>
<dbReference type="InterPro" id="IPR036225">
    <property type="entry name" value="SRP/SRP_N"/>
</dbReference>
<feature type="binding site" evidence="10">
    <location>
        <begin position="371"/>
        <end position="375"/>
    </location>
    <ligand>
        <name>GTP</name>
        <dbReference type="ChEBI" id="CHEBI:37565"/>
    </ligand>
</feature>
<comment type="subcellular location">
    <subcellularLocation>
        <location evidence="10">Cell membrane</location>
        <topology evidence="10">Peripheral membrane protein</topology>
        <orientation evidence="10">Cytoplasmic side</orientation>
    </subcellularLocation>
    <subcellularLocation>
        <location evidence="10">Cytoplasm</location>
    </subcellularLocation>
</comment>
<dbReference type="Gene3D" id="3.40.50.300">
    <property type="entry name" value="P-loop containing nucleotide triphosphate hydrolases"/>
    <property type="match status" value="1"/>
</dbReference>
<dbReference type="Gene3D" id="1.20.120.140">
    <property type="entry name" value="Signal recognition particle SRP54, nucleotide-binding domain"/>
    <property type="match status" value="1"/>
</dbReference>
<dbReference type="SMART" id="SM00382">
    <property type="entry name" value="AAA"/>
    <property type="match status" value="1"/>
</dbReference>
<feature type="domain" description="SRP54-type proteins GTP-binding" evidence="12">
    <location>
        <begin position="456"/>
        <end position="469"/>
    </location>
</feature>
<dbReference type="HAMAP" id="MF_00920">
    <property type="entry name" value="FtsY"/>
    <property type="match status" value="1"/>
</dbReference>
<dbReference type="InterPro" id="IPR000897">
    <property type="entry name" value="SRP54_GTPase_dom"/>
</dbReference>
<comment type="caution">
    <text evidence="13">The sequence shown here is derived from an EMBL/GenBank/DDBJ whole genome shotgun (WGS) entry which is preliminary data.</text>
</comment>
<keyword evidence="4 10" id="KW-0378">Hydrolase</keyword>
<dbReference type="SMART" id="SM00963">
    <property type="entry name" value="SRP54_N"/>
    <property type="match status" value="1"/>
</dbReference>
<dbReference type="AlphaFoldDB" id="A0AA42TPL4"/>
<comment type="similarity">
    <text evidence="10">Belongs to the GTP-binding SRP family. FtsY subfamily.</text>
</comment>
<dbReference type="Pfam" id="PF00448">
    <property type="entry name" value="SRP54"/>
    <property type="match status" value="1"/>
</dbReference>
<evidence type="ECO:0000259" key="12">
    <source>
        <dbReference type="PROSITE" id="PS00300"/>
    </source>
</evidence>
<comment type="subunit">
    <text evidence="10">Part of the signal recognition particle protein translocation system, which is composed of SRP and FtsY. SRP is a ribonucleoprotein composed of Ffh and a 4.5S RNA molecule.</text>
</comment>
<feature type="compositionally biased region" description="Basic and acidic residues" evidence="11">
    <location>
        <begin position="16"/>
        <end position="28"/>
    </location>
</feature>
<keyword evidence="5 10" id="KW-0342">GTP-binding</keyword>
<evidence type="ECO:0000256" key="5">
    <source>
        <dbReference type="ARBA" id="ARBA00023134"/>
    </source>
</evidence>
<dbReference type="GO" id="GO:0006614">
    <property type="term" value="P:SRP-dependent cotranslational protein targeting to membrane"/>
    <property type="evidence" value="ECO:0007669"/>
    <property type="project" value="InterPro"/>
</dbReference>
<evidence type="ECO:0000256" key="4">
    <source>
        <dbReference type="ARBA" id="ARBA00022801"/>
    </source>
</evidence>
<dbReference type="FunFam" id="1.20.120.140:FF:000002">
    <property type="entry name" value="Signal recognition particle receptor FtsY"/>
    <property type="match status" value="1"/>
</dbReference>
<organism evidence="13 14">
    <name type="scientific">Enterobacter bugandensis</name>
    <dbReference type="NCBI Taxonomy" id="881260"/>
    <lineage>
        <taxon>Bacteria</taxon>
        <taxon>Pseudomonadati</taxon>
        <taxon>Pseudomonadota</taxon>
        <taxon>Gammaproteobacteria</taxon>
        <taxon>Enterobacterales</taxon>
        <taxon>Enterobacteriaceae</taxon>
        <taxon>Enterobacter</taxon>
    </lineage>
</organism>
<dbReference type="Proteomes" id="UP001158416">
    <property type="component" value="Unassembled WGS sequence"/>
</dbReference>
<comment type="catalytic activity">
    <reaction evidence="8 10">
        <text>GTP + H2O = GDP + phosphate + H(+)</text>
        <dbReference type="Rhea" id="RHEA:19669"/>
        <dbReference type="ChEBI" id="CHEBI:15377"/>
        <dbReference type="ChEBI" id="CHEBI:15378"/>
        <dbReference type="ChEBI" id="CHEBI:37565"/>
        <dbReference type="ChEBI" id="CHEBI:43474"/>
        <dbReference type="ChEBI" id="CHEBI:58189"/>
        <dbReference type="EC" id="3.6.5.4"/>
    </reaction>
</comment>
<dbReference type="FunFam" id="3.40.50.300:FF:000053">
    <property type="entry name" value="Signal recognition particle receptor FtsY"/>
    <property type="match status" value="1"/>
</dbReference>
<keyword evidence="7 10" id="KW-0675">Receptor</keyword>
<keyword evidence="6 10" id="KW-0472">Membrane</keyword>
<evidence type="ECO:0000256" key="8">
    <source>
        <dbReference type="ARBA" id="ARBA00048027"/>
    </source>
</evidence>